<dbReference type="KEGG" id="bana:BARAN1_0370"/>
<dbReference type="Gene3D" id="3.30.70.120">
    <property type="match status" value="1"/>
</dbReference>
<proteinExistence type="predicted"/>
<dbReference type="SMART" id="SM00938">
    <property type="entry name" value="P-II"/>
    <property type="match status" value="1"/>
</dbReference>
<dbReference type="InterPro" id="IPR011322">
    <property type="entry name" value="N-reg_PII-like_a/b"/>
</dbReference>
<organism evidence="1 2">
    <name type="scientific">Candidatus Bipolaricaulis anaerobius</name>
    <dbReference type="NCBI Taxonomy" id="2026885"/>
    <lineage>
        <taxon>Bacteria</taxon>
        <taxon>Candidatus Bipolaricaulota</taxon>
        <taxon>Candidatus Bipolaricaulia</taxon>
        <taxon>Candidatus Bipolaricaulales</taxon>
        <taxon>Candidatus Bipolaricaulaceae</taxon>
        <taxon>Candidatus Bipolaricaulis</taxon>
    </lineage>
</organism>
<dbReference type="AlphaFoldDB" id="A0A2X3MJS6"/>
<evidence type="ECO:0000313" key="1">
    <source>
        <dbReference type="EMBL" id="SQD92395.1"/>
    </source>
</evidence>
<keyword evidence="2" id="KW-1185">Reference proteome</keyword>
<sequence>MHFIVVIIVVARGQADHVVEEAKKAGALGATILFGRGTGEKEFRKFFDLHIESSKEVIFILTEEEKSRPIVKAAVEAGRLNDPGTGILFTMPVIDVIGLHHREPL</sequence>
<dbReference type="Proteomes" id="UP000249818">
    <property type="component" value="Chromosome BARAN1"/>
</dbReference>
<dbReference type="Pfam" id="PF00543">
    <property type="entry name" value="P-II"/>
    <property type="match status" value="1"/>
</dbReference>
<dbReference type="PROSITE" id="PS51343">
    <property type="entry name" value="PII_GLNB_DOM"/>
    <property type="match status" value="1"/>
</dbReference>
<dbReference type="InterPro" id="IPR015867">
    <property type="entry name" value="N-reg_PII/ATP_PRibTrfase_C"/>
</dbReference>
<dbReference type="GO" id="GO:0006808">
    <property type="term" value="P:regulation of nitrogen utilization"/>
    <property type="evidence" value="ECO:0007669"/>
    <property type="project" value="InterPro"/>
</dbReference>
<dbReference type="SUPFAM" id="SSF54913">
    <property type="entry name" value="GlnB-like"/>
    <property type="match status" value="1"/>
</dbReference>
<reference evidence="2" key="1">
    <citation type="submission" date="2018-05" db="EMBL/GenBank/DDBJ databases">
        <authorList>
            <person name="Hao L."/>
        </authorList>
    </citation>
    <scope>NUCLEOTIDE SEQUENCE [LARGE SCALE GENOMIC DNA]</scope>
</reference>
<dbReference type="GO" id="GO:0030234">
    <property type="term" value="F:enzyme regulator activity"/>
    <property type="evidence" value="ECO:0007669"/>
    <property type="project" value="InterPro"/>
</dbReference>
<name>A0A2X3MJS6_9BACT</name>
<dbReference type="OrthoDB" id="9803021at2"/>
<gene>
    <name evidence="1" type="ORF">BARAN1_0370</name>
</gene>
<dbReference type="InterPro" id="IPR002187">
    <property type="entry name" value="N-reg_PII"/>
</dbReference>
<evidence type="ECO:0000313" key="2">
    <source>
        <dbReference type="Proteomes" id="UP000249818"/>
    </source>
</evidence>
<accession>A0A2X3MJS6</accession>
<protein>
    <submittedName>
        <fullName evidence="1">Nitrogen regulatory protein P-II family</fullName>
    </submittedName>
</protein>
<dbReference type="RefSeq" id="WP_122030621.1">
    <property type="nucleotide sequence ID" value="NZ_LS483254.1"/>
</dbReference>
<dbReference type="EMBL" id="LS483254">
    <property type="protein sequence ID" value="SQD92395.1"/>
    <property type="molecule type" value="Genomic_DNA"/>
</dbReference>